<proteinExistence type="inferred from homology"/>
<evidence type="ECO:0000313" key="4">
    <source>
        <dbReference type="EMBL" id="AZN29772.1"/>
    </source>
</evidence>
<dbReference type="InterPro" id="IPR020568">
    <property type="entry name" value="Ribosomal_Su5_D2-typ_SF"/>
</dbReference>
<reference evidence="4 5" key="1">
    <citation type="submission" date="2018-12" db="EMBL/GenBank/DDBJ databases">
        <title>Complete genome sequence of Flaviflexus salsibiostraticola KCTC 33148.</title>
        <authorList>
            <person name="Bae J.-W."/>
        </authorList>
    </citation>
    <scope>NUCLEOTIDE SEQUENCE [LARGE SCALE GENOMIC DNA]</scope>
    <source>
        <strain evidence="4 5">KCTC 33148</strain>
    </source>
</reference>
<gene>
    <name evidence="4" type="ORF">EJO69_05210</name>
</gene>
<dbReference type="OrthoDB" id="9813771at2"/>
<comment type="similarity">
    <text evidence="1">Belongs to the IMPACT family.</text>
</comment>
<dbReference type="InterPro" id="IPR001498">
    <property type="entry name" value="Impact_N"/>
</dbReference>
<dbReference type="InterPro" id="IPR036956">
    <property type="entry name" value="Impact_N_sf"/>
</dbReference>
<sequence>MARTIRDSVRTELVISRSRFITHLSPAAGPDEARQVVAELRAEFPDARHHCSAWIVQVPGEQDREHSSDDGEPSGTAGRPMLDVLRGHGLTNIAAVVVRYFGGILLGTGGLVRAYSDSVAGAVEAATLWTVAEVPRWELSAPVALAGRLEAVLRAEGWDVEAEWAAEVTLRVTTADRARLAEIAASELGRDVDPRPAGTVQHFSR</sequence>
<organism evidence="4 5">
    <name type="scientific">Flaviflexus salsibiostraticola</name>
    <dbReference type="NCBI Taxonomy" id="1282737"/>
    <lineage>
        <taxon>Bacteria</taxon>
        <taxon>Bacillati</taxon>
        <taxon>Actinomycetota</taxon>
        <taxon>Actinomycetes</taxon>
        <taxon>Actinomycetales</taxon>
        <taxon>Actinomycetaceae</taxon>
        <taxon>Flaviflexus</taxon>
    </lineage>
</organism>
<name>A0A3Q8WTR6_9ACTO</name>
<dbReference type="Proteomes" id="UP000270021">
    <property type="component" value="Chromosome"/>
</dbReference>
<dbReference type="GO" id="GO:0006446">
    <property type="term" value="P:regulation of translational initiation"/>
    <property type="evidence" value="ECO:0007669"/>
    <property type="project" value="TreeGrafter"/>
</dbReference>
<dbReference type="PROSITE" id="PS00910">
    <property type="entry name" value="UPF0029"/>
    <property type="match status" value="1"/>
</dbReference>
<evidence type="ECO:0000259" key="3">
    <source>
        <dbReference type="Pfam" id="PF01205"/>
    </source>
</evidence>
<evidence type="ECO:0000313" key="5">
    <source>
        <dbReference type="Proteomes" id="UP000270021"/>
    </source>
</evidence>
<dbReference type="PANTHER" id="PTHR16301:SF20">
    <property type="entry name" value="IMPACT FAMILY MEMBER YIGZ"/>
    <property type="match status" value="1"/>
</dbReference>
<dbReference type="GO" id="GO:0005737">
    <property type="term" value="C:cytoplasm"/>
    <property type="evidence" value="ECO:0007669"/>
    <property type="project" value="TreeGrafter"/>
</dbReference>
<dbReference type="InterPro" id="IPR023582">
    <property type="entry name" value="Impact"/>
</dbReference>
<dbReference type="KEGG" id="fsl:EJO69_05210"/>
<dbReference type="Gene3D" id="3.30.230.30">
    <property type="entry name" value="Impact, N-terminal domain"/>
    <property type="match status" value="1"/>
</dbReference>
<protein>
    <submittedName>
        <fullName evidence="4">YigZ family protein</fullName>
    </submittedName>
</protein>
<evidence type="ECO:0000256" key="2">
    <source>
        <dbReference type="SAM" id="MobiDB-lite"/>
    </source>
</evidence>
<dbReference type="PANTHER" id="PTHR16301">
    <property type="entry name" value="IMPACT-RELATED"/>
    <property type="match status" value="1"/>
</dbReference>
<dbReference type="InterPro" id="IPR020569">
    <property type="entry name" value="UPF0029_Impact_CS"/>
</dbReference>
<feature type="domain" description="Impact N-terminal" evidence="3">
    <location>
        <begin position="17"/>
        <end position="122"/>
    </location>
</feature>
<evidence type="ECO:0000256" key="1">
    <source>
        <dbReference type="ARBA" id="ARBA00007665"/>
    </source>
</evidence>
<keyword evidence="5" id="KW-1185">Reference proteome</keyword>
<dbReference type="SUPFAM" id="SSF54211">
    <property type="entry name" value="Ribosomal protein S5 domain 2-like"/>
    <property type="match status" value="1"/>
</dbReference>
<dbReference type="RefSeq" id="WP_126039943.1">
    <property type="nucleotide sequence ID" value="NZ_CP034438.1"/>
</dbReference>
<dbReference type="AlphaFoldDB" id="A0A3Q8WTR6"/>
<dbReference type="Pfam" id="PF01205">
    <property type="entry name" value="Impact_N"/>
    <property type="match status" value="1"/>
</dbReference>
<feature type="region of interest" description="Disordered" evidence="2">
    <location>
        <begin position="58"/>
        <end position="80"/>
    </location>
</feature>
<dbReference type="EMBL" id="CP034438">
    <property type="protein sequence ID" value="AZN29772.1"/>
    <property type="molecule type" value="Genomic_DNA"/>
</dbReference>
<accession>A0A3Q8WTR6</accession>